<dbReference type="EMBL" id="MU853417">
    <property type="protein sequence ID" value="KAK4132467.1"/>
    <property type="molecule type" value="Genomic_DNA"/>
</dbReference>
<organism evidence="2 3">
    <name type="scientific">Trichocladium antarcticum</name>
    <dbReference type="NCBI Taxonomy" id="1450529"/>
    <lineage>
        <taxon>Eukaryota</taxon>
        <taxon>Fungi</taxon>
        <taxon>Dikarya</taxon>
        <taxon>Ascomycota</taxon>
        <taxon>Pezizomycotina</taxon>
        <taxon>Sordariomycetes</taxon>
        <taxon>Sordariomycetidae</taxon>
        <taxon>Sordariales</taxon>
        <taxon>Chaetomiaceae</taxon>
        <taxon>Trichocladium</taxon>
    </lineage>
</organism>
<comment type="caution">
    <text evidence="2">The sequence shown here is derived from an EMBL/GenBank/DDBJ whole genome shotgun (WGS) entry which is preliminary data.</text>
</comment>
<keyword evidence="3" id="KW-1185">Reference proteome</keyword>
<protein>
    <submittedName>
        <fullName evidence="2">Uncharacterized protein</fullName>
    </submittedName>
</protein>
<reference evidence="2" key="1">
    <citation type="journal article" date="2023" name="Mol. Phylogenet. Evol.">
        <title>Genome-scale phylogeny and comparative genomics of the fungal order Sordariales.</title>
        <authorList>
            <person name="Hensen N."/>
            <person name="Bonometti L."/>
            <person name="Westerberg I."/>
            <person name="Brannstrom I.O."/>
            <person name="Guillou S."/>
            <person name="Cros-Aarteil S."/>
            <person name="Calhoun S."/>
            <person name="Haridas S."/>
            <person name="Kuo A."/>
            <person name="Mondo S."/>
            <person name="Pangilinan J."/>
            <person name="Riley R."/>
            <person name="LaButti K."/>
            <person name="Andreopoulos B."/>
            <person name="Lipzen A."/>
            <person name="Chen C."/>
            <person name="Yan M."/>
            <person name="Daum C."/>
            <person name="Ng V."/>
            <person name="Clum A."/>
            <person name="Steindorff A."/>
            <person name="Ohm R.A."/>
            <person name="Martin F."/>
            <person name="Silar P."/>
            <person name="Natvig D.O."/>
            <person name="Lalanne C."/>
            <person name="Gautier V."/>
            <person name="Ament-Velasquez S.L."/>
            <person name="Kruys A."/>
            <person name="Hutchinson M.I."/>
            <person name="Powell A.J."/>
            <person name="Barry K."/>
            <person name="Miller A.N."/>
            <person name="Grigoriev I.V."/>
            <person name="Debuchy R."/>
            <person name="Gladieux P."/>
            <person name="Hiltunen Thoren M."/>
            <person name="Johannesson H."/>
        </authorList>
    </citation>
    <scope>NUCLEOTIDE SEQUENCE</scope>
    <source>
        <strain evidence="2">CBS 123565</strain>
    </source>
</reference>
<accession>A0AAN6UG91</accession>
<evidence type="ECO:0000256" key="1">
    <source>
        <dbReference type="SAM" id="MobiDB-lite"/>
    </source>
</evidence>
<proteinExistence type="predicted"/>
<feature type="compositionally biased region" description="Polar residues" evidence="1">
    <location>
        <begin position="1"/>
        <end position="13"/>
    </location>
</feature>
<dbReference type="AlphaFoldDB" id="A0AAN6UG91"/>
<reference evidence="2" key="2">
    <citation type="submission" date="2023-05" db="EMBL/GenBank/DDBJ databases">
        <authorList>
            <consortium name="Lawrence Berkeley National Laboratory"/>
            <person name="Steindorff A."/>
            <person name="Hensen N."/>
            <person name="Bonometti L."/>
            <person name="Westerberg I."/>
            <person name="Brannstrom I.O."/>
            <person name="Guillou S."/>
            <person name="Cros-Aarteil S."/>
            <person name="Calhoun S."/>
            <person name="Haridas S."/>
            <person name="Kuo A."/>
            <person name="Mondo S."/>
            <person name="Pangilinan J."/>
            <person name="Riley R."/>
            <person name="Labutti K."/>
            <person name="Andreopoulos B."/>
            <person name="Lipzen A."/>
            <person name="Chen C."/>
            <person name="Yanf M."/>
            <person name="Daum C."/>
            <person name="Ng V."/>
            <person name="Clum A."/>
            <person name="Ohm R."/>
            <person name="Martin F."/>
            <person name="Silar P."/>
            <person name="Natvig D."/>
            <person name="Lalanne C."/>
            <person name="Gautier V."/>
            <person name="Ament-Velasquez S.L."/>
            <person name="Kruys A."/>
            <person name="Hutchinson M.I."/>
            <person name="Powell A.J."/>
            <person name="Barry K."/>
            <person name="Miller A.N."/>
            <person name="Grigoriev I.V."/>
            <person name="Debuchy R."/>
            <person name="Gladieux P."/>
            <person name="Thoren M.H."/>
            <person name="Johannesson H."/>
        </authorList>
    </citation>
    <scope>NUCLEOTIDE SEQUENCE</scope>
    <source>
        <strain evidence="2">CBS 123565</strain>
    </source>
</reference>
<feature type="region of interest" description="Disordered" evidence="1">
    <location>
        <begin position="1"/>
        <end position="54"/>
    </location>
</feature>
<gene>
    <name evidence="2" type="ORF">BT67DRAFT_443677</name>
</gene>
<sequence>MAPFQTRQSTSHRALSRSHGTDAHTTGVRPAQHRCRPLGSVDGNTLPAPPGPLESMLKKTTETGDIGLFSIKPVYSPSSFPVSLHHMTGWSKPPCATALPGNGSDESVPRDGLRWPPPYRDNTYKIILMSESDGFSPGSGHVTSLSDDSEQRPFSMPACGSTWPRTPKTDGTVPTAGFSDSQCGRFNSKLEVDVPRRTSSGLLGEEHQTMRPPHPRLKLRVSRGALAKSRQRMDGAWWNSSDCQCLGSRQTYNETESGIWSAGSEGCEREETPMIKRMLPPPTAASPNRRWGVYFPETPSEILSGESRVNGKVLRRLKRRLPDLRAQLAEAQMGSADDLVVRMAEGSGAGEAKKITVRDRS</sequence>
<name>A0AAN6UG91_9PEZI</name>
<evidence type="ECO:0000313" key="3">
    <source>
        <dbReference type="Proteomes" id="UP001304895"/>
    </source>
</evidence>
<feature type="region of interest" description="Disordered" evidence="1">
    <location>
        <begin position="135"/>
        <end position="180"/>
    </location>
</feature>
<dbReference type="Proteomes" id="UP001304895">
    <property type="component" value="Unassembled WGS sequence"/>
</dbReference>
<evidence type="ECO:0000313" key="2">
    <source>
        <dbReference type="EMBL" id="KAK4132467.1"/>
    </source>
</evidence>